<keyword evidence="6" id="KW-0597">Phosphoprotein</keyword>
<evidence type="ECO:0000256" key="2">
    <source>
        <dbReference type="ARBA" id="ARBA00004429"/>
    </source>
</evidence>
<dbReference type="NCBIfam" id="TIGR00229">
    <property type="entry name" value="sensory_box"/>
    <property type="match status" value="5"/>
</dbReference>
<dbReference type="InterPro" id="IPR036097">
    <property type="entry name" value="HisK_dim/P_sf"/>
</dbReference>
<protein>
    <recommendedName>
        <fullName evidence="3">histidine kinase</fullName>
        <ecNumber evidence="3">2.7.13.3</ecNumber>
    </recommendedName>
</protein>
<evidence type="ECO:0000256" key="6">
    <source>
        <dbReference type="ARBA" id="ARBA00022553"/>
    </source>
</evidence>
<dbReference type="Gene3D" id="3.30.565.10">
    <property type="entry name" value="Histidine kinase-like ATPase, C-terminal domain"/>
    <property type="match status" value="1"/>
</dbReference>
<dbReference type="PROSITE" id="PS50113">
    <property type="entry name" value="PAC"/>
    <property type="match status" value="3"/>
</dbReference>
<evidence type="ECO:0000256" key="10">
    <source>
        <dbReference type="ARBA" id="ARBA00022741"/>
    </source>
</evidence>
<comment type="caution">
    <text evidence="17">The sequence shown here is derived from an EMBL/GenBank/DDBJ whole genome shotgun (WGS) entry which is preliminary data.</text>
</comment>
<dbReference type="GO" id="GO:0000166">
    <property type="term" value="F:nucleotide binding"/>
    <property type="evidence" value="ECO:0007669"/>
    <property type="project" value="UniProtKB-KW"/>
</dbReference>
<keyword evidence="13" id="KW-0472">Membrane</keyword>
<dbReference type="InterPro" id="IPR036890">
    <property type="entry name" value="HATPase_C_sf"/>
</dbReference>
<comment type="subcellular location">
    <subcellularLocation>
        <location evidence="2">Cell inner membrane</location>
        <topology evidence="2">Multi-pass membrane protein</topology>
    </subcellularLocation>
</comment>
<dbReference type="SUPFAM" id="SSF55785">
    <property type="entry name" value="PYP-like sensor domain (PAS domain)"/>
    <property type="match status" value="5"/>
</dbReference>
<dbReference type="SMART" id="SM00388">
    <property type="entry name" value="HisKA"/>
    <property type="match status" value="1"/>
</dbReference>
<dbReference type="Pfam" id="PF00989">
    <property type="entry name" value="PAS"/>
    <property type="match status" value="1"/>
</dbReference>
<dbReference type="InterPro" id="IPR003661">
    <property type="entry name" value="HisK_dim/P_dom"/>
</dbReference>
<reference evidence="18" key="1">
    <citation type="submission" date="2017-10" db="EMBL/GenBank/DDBJ databases">
        <authorList>
            <person name="Gaisin V.A."/>
            <person name="Rysina M.S."/>
            <person name="Grouzdev D.S."/>
        </authorList>
    </citation>
    <scope>NUCLEOTIDE SEQUENCE [LARGE SCALE GENOMIC DNA]</scope>
    <source>
        <strain evidence="18">V1</strain>
    </source>
</reference>
<dbReference type="EC" id="2.7.13.3" evidence="3"/>
<evidence type="ECO:0000256" key="12">
    <source>
        <dbReference type="ARBA" id="ARBA00022989"/>
    </source>
</evidence>
<keyword evidence="4" id="KW-1003">Cell membrane</keyword>
<evidence type="ECO:0000256" key="9">
    <source>
        <dbReference type="ARBA" id="ARBA00022737"/>
    </source>
</evidence>
<comment type="catalytic activity">
    <reaction evidence="1">
        <text>ATP + protein L-histidine = ADP + protein N-phospho-L-histidine.</text>
        <dbReference type="EC" id="2.7.13.3"/>
    </reaction>
</comment>
<sequence length="880" mass="99854">MTHPADNQSDTTDFALLESFVEAVFLIDMKGCILNANSSFAREFGKCRNECIGADIHALIVTRFNSSALAEKFKTKIESVFYSGKRAVSEEQINDTYRKITINPVLSPEKEIERLLVIIEDISEQRHTDIQCKKEHSLKNAVLDMMPGCAAALDAEGRLLVWNQFARKLILGKGTNKKNVSADDFFPVKEIFLDILSTGKENNSEVKMSPPGTGEELWIATRGKRITINGQQCVVAVGIDITEQKQAEKETEKSRTRLTMALEAAKAGVWEWNPKTGESIWSDEIWALYGLEPCCKKTSFELFASSIHPDDRKSTLETLQAAAENETDLNTEYRVCHPNGSVHWLMSRGKPLFDSKGKIERYLGTIIDITERKKMEQALAESKKRFTFALEATNAGVWEWDLKADNVFWSDRIWALYGLEPDSLPTDHKLCQSTVHRADKDKTFQAVMSAASKEIEINVEYRVCHPDGSIRWLACRGMPLTDADHNLTRYIGTVMDITERKALDTSLKENELRFRSIFDHAPLAISIEDVETGTLIDANTSWLSLLGYSEEEVIDKPVSHLGVYADISESEYISAAFEKREKISNKPVVLRKRNGEMINVLYSSEFITLNEQALALVMMTDVTLQKTQQQNINQLEKAVADRTKQLQEEVKRLQRFLSMISHEYRTPLAIIRTNLDLVTMKNKMGDFSNKEEFFKINRAINRLVEVLEESIQESRISESHKKSTLTQFQIAPVITSQVEVFRNMWLERPVKYSECLNRCVMIGEQSQIKFAIFNLLDNARKYSPKDSTIEIECCSEASDAVIKIRNQGNRVSPDEVEKFFEKYQRGRNSVNTAGAGLGLWLVRNIIDQHHGSVTLSTSDSEIEATVRLPLVKTIAPSYEQ</sequence>
<dbReference type="Gene3D" id="2.10.70.100">
    <property type="match status" value="2"/>
</dbReference>
<organism evidence="17 18">
    <name type="scientific">Prosthecochloris marina</name>
    <dbReference type="NCBI Taxonomy" id="2017681"/>
    <lineage>
        <taxon>Bacteria</taxon>
        <taxon>Pseudomonadati</taxon>
        <taxon>Chlorobiota</taxon>
        <taxon>Chlorobiia</taxon>
        <taxon>Chlorobiales</taxon>
        <taxon>Chlorobiaceae</taxon>
        <taxon>Prosthecochloris</taxon>
    </lineage>
</organism>
<evidence type="ECO:0000256" key="7">
    <source>
        <dbReference type="ARBA" id="ARBA00022679"/>
    </source>
</evidence>
<dbReference type="CDD" id="cd00082">
    <property type="entry name" value="HisKA"/>
    <property type="match status" value="1"/>
</dbReference>
<evidence type="ECO:0000256" key="11">
    <source>
        <dbReference type="ARBA" id="ARBA00022777"/>
    </source>
</evidence>
<dbReference type="Gene3D" id="1.10.287.130">
    <property type="match status" value="1"/>
</dbReference>
<dbReference type="RefSeq" id="WP_110023172.1">
    <property type="nucleotide sequence ID" value="NZ_PDNZ01000004.1"/>
</dbReference>
<name>A0A317T8G9_9CHLB</name>
<dbReference type="Pfam" id="PF13426">
    <property type="entry name" value="PAS_9"/>
    <property type="match status" value="1"/>
</dbReference>
<dbReference type="SMART" id="SM00387">
    <property type="entry name" value="HATPase_c"/>
    <property type="match status" value="1"/>
</dbReference>
<feature type="domain" description="PAC" evidence="16">
    <location>
        <begin position="329"/>
        <end position="381"/>
    </location>
</feature>
<dbReference type="Gene3D" id="3.30.450.20">
    <property type="entry name" value="PAS domain"/>
    <property type="match status" value="5"/>
</dbReference>
<dbReference type="GO" id="GO:0005886">
    <property type="term" value="C:plasma membrane"/>
    <property type="evidence" value="ECO:0007669"/>
    <property type="project" value="UniProtKB-SubCell"/>
</dbReference>
<evidence type="ECO:0000256" key="1">
    <source>
        <dbReference type="ARBA" id="ARBA00000085"/>
    </source>
</evidence>
<keyword evidence="12" id="KW-1133">Transmembrane helix</keyword>
<evidence type="ECO:0000259" key="16">
    <source>
        <dbReference type="PROSITE" id="PS50113"/>
    </source>
</evidence>
<keyword evidence="18" id="KW-1185">Reference proteome</keyword>
<keyword evidence="9" id="KW-0677">Repeat</keyword>
<feature type="domain" description="PAS" evidence="15">
    <location>
        <begin position="382"/>
        <end position="454"/>
    </location>
</feature>
<keyword evidence="10" id="KW-0547">Nucleotide-binding</keyword>
<feature type="domain" description="PAS" evidence="15">
    <location>
        <begin position="510"/>
        <end position="556"/>
    </location>
</feature>
<dbReference type="Pfam" id="PF02518">
    <property type="entry name" value="HATPase_c"/>
    <property type="match status" value="1"/>
</dbReference>
<evidence type="ECO:0000256" key="3">
    <source>
        <dbReference type="ARBA" id="ARBA00012438"/>
    </source>
</evidence>
<dbReference type="PROSITE" id="PS50109">
    <property type="entry name" value="HIS_KIN"/>
    <property type="match status" value="1"/>
</dbReference>
<dbReference type="SUPFAM" id="SSF47384">
    <property type="entry name" value="Homodimeric domain of signal transducing histidine kinase"/>
    <property type="match status" value="1"/>
</dbReference>
<accession>A0A317T8G9</accession>
<feature type="domain" description="PAC" evidence="16">
    <location>
        <begin position="457"/>
        <end position="509"/>
    </location>
</feature>
<feature type="domain" description="Histidine kinase" evidence="14">
    <location>
        <begin position="659"/>
        <end position="872"/>
    </location>
</feature>
<feature type="domain" description="PAS" evidence="15">
    <location>
        <begin position="16"/>
        <end position="53"/>
    </location>
</feature>
<dbReference type="InterPro" id="IPR001610">
    <property type="entry name" value="PAC"/>
</dbReference>
<dbReference type="PANTHER" id="PTHR43304">
    <property type="entry name" value="PHYTOCHROME-LIKE PROTEIN CPH1"/>
    <property type="match status" value="1"/>
</dbReference>
<dbReference type="InterPro" id="IPR005467">
    <property type="entry name" value="His_kinase_dom"/>
</dbReference>
<gene>
    <name evidence="17" type="ORF">CR164_06760</name>
</gene>
<keyword evidence="11" id="KW-0418">Kinase</keyword>
<proteinExistence type="predicted"/>
<dbReference type="Pfam" id="PF00512">
    <property type="entry name" value="HisKA"/>
    <property type="match status" value="1"/>
</dbReference>
<dbReference type="OrthoDB" id="9808408at2"/>
<dbReference type="SMART" id="SM00091">
    <property type="entry name" value="PAS"/>
    <property type="match status" value="4"/>
</dbReference>
<evidence type="ECO:0000256" key="5">
    <source>
        <dbReference type="ARBA" id="ARBA00022519"/>
    </source>
</evidence>
<evidence type="ECO:0000256" key="8">
    <source>
        <dbReference type="ARBA" id="ARBA00022692"/>
    </source>
</evidence>
<evidence type="ECO:0000256" key="13">
    <source>
        <dbReference type="ARBA" id="ARBA00023136"/>
    </source>
</evidence>
<keyword evidence="7" id="KW-0808">Transferase</keyword>
<evidence type="ECO:0000259" key="14">
    <source>
        <dbReference type="PROSITE" id="PS50109"/>
    </source>
</evidence>
<evidence type="ECO:0000313" key="17">
    <source>
        <dbReference type="EMBL" id="PWW82037.1"/>
    </source>
</evidence>
<dbReference type="PANTHER" id="PTHR43304:SF1">
    <property type="entry name" value="PAC DOMAIN-CONTAINING PROTEIN"/>
    <property type="match status" value="1"/>
</dbReference>
<dbReference type="Pfam" id="PF08447">
    <property type="entry name" value="PAS_3"/>
    <property type="match status" value="2"/>
</dbReference>
<keyword evidence="5" id="KW-0997">Cell inner membrane</keyword>
<dbReference type="InterPro" id="IPR013655">
    <property type="entry name" value="PAS_fold_3"/>
</dbReference>
<dbReference type="InterPro" id="IPR052162">
    <property type="entry name" value="Sensor_kinase/Photoreceptor"/>
</dbReference>
<dbReference type="InterPro" id="IPR003594">
    <property type="entry name" value="HATPase_dom"/>
</dbReference>
<dbReference type="GO" id="GO:0000155">
    <property type="term" value="F:phosphorelay sensor kinase activity"/>
    <property type="evidence" value="ECO:0007669"/>
    <property type="project" value="InterPro"/>
</dbReference>
<feature type="domain" description="PAC" evidence="16">
    <location>
        <begin position="202"/>
        <end position="253"/>
    </location>
</feature>
<dbReference type="InterPro" id="IPR000700">
    <property type="entry name" value="PAS-assoc_C"/>
</dbReference>
<dbReference type="EMBL" id="PDNZ01000004">
    <property type="protein sequence ID" value="PWW82037.1"/>
    <property type="molecule type" value="Genomic_DNA"/>
</dbReference>
<dbReference type="InterPro" id="IPR013767">
    <property type="entry name" value="PAS_fold"/>
</dbReference>
<keyword evidence="8" id="KW-0812">Transmembrane</keyword>
<dbReference type="CDD" id="cd00075">
    <property type="entry name" value="HATPase"/>
    <property type="match status" value="1"/>
</dbReference>
<dbReference type="CDD" id="cd00130">
    <property type="entry name" value="PAS"/>
    <property type="match status" value="4"/>
</dbReference>
<dbReference type="SUPFAM" id="SSF55874">
    <property type="entry name" value="ATPase domain of HSP90 chaperone/DNA topoisomerase II/histidine kinase"/>
    <property type="match status" value="1"/>
</dbReference>
<dbReference type="InterPro" id="IPR035965">
    <property type="entry name" value="PAS-like_dom_sf"/>
</dbReference>
<evidence type="ECO:0000313" key="18">
    <source>
        <dbReference type="Proteomes" id="UP000246278"/>
    </source>
</evidence>
<dbReference type="SMART" id="SM00086">
    <property type="entry name" value="PAC"/>
    <property type="match status" value="4"/>
</dbReference>
<dbReference type="InterPro" id="IPR000014">
    <property type="entry name" value="PAS"/>
</dbReference>
<dbReference type="AlphaFoldDB" id="A0A317T8G9"/>
<dbReference type="GO" id="GO:0006355">
    <property type="term" value="P:regulation of DNA-templated transcription"/>
    <property type="evidence" value="ECO:0007669"/>
    <property type="project" value="InterPro"/>
</dbReference>
<dbReference type="Proteomes" id="UP000246278">
    <property type="component" value="Unassembled WGS sequence"/>
</dbReference>
<dbReference type="PROSITE" id="PS50112">
    <property type="entry name" value="PAS"/>
    <property type="match status" value="3"/>
</dbReference>
<dbReference type="FunFam" id="2.10.70.100:FF:000001">
    <property type="entry name" value="Sensory transduction histidine kinase"/>
    <property type="match status" value="1"/>
</dbReference>
<evidence type="ECO:0000256" key="4">
    <source>
        <dbReference type="ARBA" id="ARBA00022475"/>
    </source>
</evidence>
<evidence type="ECO:0000259" key="15">
    <source>
        <dbReference type="PROSITE" id="PS50112"/>
    </source>
</evidence>